<keyword evidence="5" id="KW-1185">Reference proteome</keyword>
<keyword evidence="2" id="KW-1133">Transmembrane helix</keyword>
<dbReference type="Proteomes" id="UP000007110">
    <property type="component" value="Unassembled WGS sequence"/>
</dbReference>
<sequence length="427" mass="46997">MAPLRFLTIWLFLFLHPSVRCIEATAAVSFQFIQFFASVKSSLDEFTSQLSIDLQTKYSFTSQHIKSVRIFSSPGGRIQVTFDLDIDTRNRTLVAQRDILDRDLIAPNYVFVFTNSTGANEAFLVDGSSASVTPSFWDGWHQYAPDILYAMLVGLVLFALFCSAVYCLVAKQKRAKKSSAGQENRMAPPAGHLNGIENEGYVVEMTQVYRVKNTESSPIPQHPSSPKEISVSVIAPTTPETTEPQSPKLSQSPQRSSSVQLQQPTESQLPILDHIPELPAPMNSRRSVTTSESPTLNTFMPAPSPSIMRKIISTYKSSHPTPRASIPKQTPSSSSSQRSQQLDLATLDVTVTPTESPTYSAEKPPTLNRVTAKMASLQGSVRSSILGFSTSTTPTSSRRPSITGPSIYARLLYASYSVPPKKIYDYI</sequence>
<keyword evidence="2" id="KW-0472">Membrane</keyword>
<dbReference type="EnsemblMetazoa" id="XM_001178205">
    <property type="protein sequence ID" value="XP_001178205"/>
    <property type="gene ID" value="LOC752302"/>
</dbReference>
<dbReference type="InParanoid" id="A0A7M7LIK6"/>
<evidence type="ECO:0000256" key="3">
    <source>
        <dbReference type="SAM" id="SignalP"/>
    </source>
</evidence>
<reference evidence="5" key="1">
    <citation type="submission" date="2015-02" db="EMBL/GenBank/DDBJ databases">
        <title>Genome sequencing for Strongylocentrotus purpuratus.</title>
        <authorList>
            <person name="Murali S."/>
            <person name="Liu Y."/>
            <person name="Vee V."/>
            <person name="English A."/>
            <person name="Wang M."/>
            <person name="Skinner E."/>
            <person name="Han Y."/>
            <person name="Muzny D.M."/>
            <person name="Worley K.C."/>
            <person name="Gibbs R.A."/>
        </authorList>
    </citation>
    <scope>NUCLEOTIDE SEQUENCE</scope>
</reference>
<dbReference type="GeneID" id="752302"/>
<evidence type="ECO:0000313" key="4">
    <source>
        <dbReference type="EnsemblMetazoa" id="XP_001178205"/>
    </source>
</evidence>
<evidence type="ECO:0000313" key="5">
    <source>
        <dbReference type="Proteomes" id="UP000007110"/>
    </source>
</evidence>
<feature type="region of interest" description="Disordered" evidence="1">
    <location>
        <begin position="317"/>
        <end position="342"/>
    </location>
</feature>
<dbReference type="OMA" id="HQYAPDI"/>
<feature type="compositionally biased region" description="Polar residues" evidence="1">
    <location>
        <begin position="245"/>
        <end position="268"/>
    </location>
</feature>
<feature type="chain" id="PRO_5029461138" evidence="3">
    <location>
        <begin position="22"/>
        <end position="427"/>
    </location>
</feature>
<feature type="region of interest" description="Disordered" evidence="1">
    <location>
        <begin position="238"/>
        <end position="305"/>
    </location>
</feature>
<dbReference type="KEGG" id="spu:752302"/>
<proteinExistence type="predicted"/>
<feature type="transmembrane region" description="Helical" evidence="2">
    <location>
        <begin position="147"/>
        <end position="169"/>
    </location>
</feature>
<protein>
    <submittedName>
        <fullName evidence="4">Uncharacterized protein</fullName>
    </submittedName>
</protein>
<reference evidence="4" key="2">
    <citation type="submission" date="2021-01" db="UniProtKB">
        <authorList>
            <consortium name="EnsemblMetazoa"/>
        </authorList>
    </citation>
    <scope>IDENTIFICATION</scope>
</reference>
<accession>A0A7M7LIK6</accession>
<feature type="signal peptide" evidence="3">
    <location>
        <begin position="1"/>
        <end position="21"/>
    </location>
</feature>
<dbReference type="RefSeq" id="XP_001178205.4">
    <property type="nucleotide sequence ID" value="XM_001178205.4"/>
</dbReference>
<feature type="compositionally biased region" description="Low complexity" evidence="1">
    <location>
        <begin position="332"/>
        <end position="341"/>
    </location>
</feature>
<evidence type="ECO:0000256" key="2">
    <source>
        <dbReference type="SAM" id="Phobius"/>
    </source>
</evidence>
<keyword evidence="3" id="KW-0732">Signal</keyword>
<dbReference type="OrthoDB" id="10455564at2759"/>
<keyword evidence="2" id="KW-0812">Transmembrane</keyword>
<dbReference type="AlphaFoldDB" id="A0A7M7LIK6"/>
<name>A0A7M7LIK6_STRPU</name>
<feature type="compositionally biased region" description="Polar residues" evidence="1">
    <location>
        <begin position="284"/>
        <end position="298"/>
    </location>
</feature>
<organism evidence="4 5">
    <name type="scientific">Strongylocentrotus purpuratus</name>
    <name type="common">Purple sea urchin</name>
    <dbReference type="NCBI Taxonomy" id="7668"/>
    <lineage>
        <taxon>Eukaryota</taxon>
        <taxon>Metazoa</taxon>
        <taxon>Echinodermata</taxon>
        <taxon>Eleutherozoa</taxon>
        <taxon>Echinozoa</taxon>
        <taxon>Echinoidea</taxon>
        <taxon>Euechinoidea</taxon>
        <taxon>Echinacea</taxon>
        <taxon>Camarodonta</taxon>
        <taxon>Echinidea</taxon>
        <taxon>Strongylocentrotidae</taxon>
        <taxon>Strongylocentrotus</taxon>
    </lineage>
</organism>
<evidence type="ECO:0000256" key="1">
    <source>
        <dbReference type="SAM" id="MobiDB-lite"/>
    </source>
</evidence>